<dbReference type="OrthoDB" id="6880011at2759"/>
<feature type="domain" description="Catalase core" evidence="8">
    <location>
        <begin position="59"/>
        <end position="448"/>
    </location>
</feature>
<evidence type="ECO:0000256" key="5">
    <source>
        <dbReference type="ARBA" id="ARBA00023002"/>
    </source>
</evidence>
<gene>
    <name evidence="9" type="ORF">TAPDE_002919</name>
</gene>
<dbReference type="GO" id="GO:0005777">
    <property type="term" value="C:peroxisome"/>
    <property type="evidence" value="ECO:0007669"/>
    <property type="project" value="TreeGrafter"/>
</dbReference>
<dbReference type="InterPro" id="IPR010582">
    <property type="entry name" value="Catalase_immune_responsive"/>
</dbReference>
<dbReference type="PROSITE" id="PS00438">
    <property type="entry name" value="CATALASE_2"/>
    <property type="match status" value="1"/>
</dbReference>
<dbReference type="GO" id="GO:0042542">
    <property type="term" value="P:response to hydrogen peroxide"/>
    <property type="evidence" value="ECO:0007669"/>
    <property type="project" value="TreeGrafter"/>
</dbReference>
<dbReference type="AlphaFoldDB" id="R4XE87"/>
<name>R4XE87_TAPDE</name>
<dbReference type="InterPro" id="IPR020835">
    <property type="entry name" value="Catalase_sf"/>
</dbReference>
<evidence type="ECO:0000256" key="2">
    <source>
        <dbReference type="ARBA" id="ARBA00022559"/>
    </source>
</evidence>
<dbReference type="PANTHER" id="PTHR11465:SF13">
    <property type="entry name" value="CATALASE (EUROFUNG)"/>
    <property type="match status" value="1"/>
</dbReference>
<dbReference type="EMBL" id="CAHR02000099">
    <property type="protein sequence ID" value="CCG82770.1"/>
    <property type="molecule type" value="Genomic_DNA"/>
</dbReference>
<evidence type="ECO:0000259" key="8">
    <source>
        <dbReference type="SMART" id="SM01060"/>
    </source>
</evidence>
<keyword evidence="6" id="KW-0408">Iron</keyword>
<keyword evidence="10" id="KW-1185">Reference proteome</keyword>
<evidence type="ECO:0000256" key="7">
    <source>
        <dbReference type="ARBA" id="ARBA00023324"/>
    </source>
</evidence>
<reference evidence="9 10" key="1">
    <citation type="journal article" date="2013" name="MBio">
        <title>Genome sequencing of the plant pathogen Taphrina deformans, the causal agent of peach leaf curl.</title>
        <authorList>
            <person name="Cisse O.H."/>
            <person name="Almeida J.M.G.C.F."/>
            <person name="Fonseca A."/>
            <person name="Kumar A.A."/>
            <person name="Salojaervi J."/>
            <person name="Overmyer K."/>
            <person name="Hauser P.M."/>
            <person name="Pagni M."/>
        </authorList>
    </citation>
    <scope>NUCLEOTIDE SEQUENCE [LARGE SCALE GENOMIC DNA]</scope>
    <source>
        <strain evidence="10">PYCC 5710 / ATCC 11124 / CBS 356.35 / IMI 108563 / JCM 9778 / NBRC 8474</strain>
    </source>
</reference>
<dbReference type="GO" id="GO:0046872">
    <property type="term" value="F:metal ion binding"/>
    <property type="evidence" value="ECO:0007669"/>
    <property type="project" value="UniProtKB-KW"/>
</dbReference>
<dbReference type="GO" id="GO:0042744">
    <property type="term" value="P:hydrogen peroxide catabolic process"/>
    <property type="evidence" value="ECO:0007669"/>
    <property type="project" value="UniProtKB-KW"/>
</dbReference>
<evidence type="ECO:0000313" key="10">
    <source>
        <dbReference type="Proteomes" id="UP000013776"/>
    </source>
</evidence>
<dbReference type="SUPFAM" id="SSF56634">
    <property type="entry name" value="Heme-dependent catalase-like"/>
    <property type="match status" value="1"/>
</dbReference>
<dbReference type="PANTHER" id="PTHR11465">
    <property type="entry name" value="CATALASE"/>
    <property type="match status" value="1"/>
</dbReference>
<dbReference type="PRINTS" id="PR00067">
    <property type="entry name" value="CATALASE"/>
</dbReference>
<organism evidence="9 10">
    <name type="scientific">Taphrina deformans (strain PYCC 5710 / ATCC 11124 / CBS 356.35 / IMI 108563 / JCM 9778 / NBRC 8474)</name>
    <name type="common">Peach leaf curl fungus</name>
    <name type="synonym">Lalaria deformans</name>
    <dbReference type="NCBI Taxonomy" id="1097556"/>
    <lineage>
        <taxon>Eukaryota</taxon>
        <taxon>Fungi</taxon>
        <taxon>Dikarya</taxon>
        <taxon>Ascomycota</taxon>
        <taxon>Taphrinomycotina</taxon>
        <taxon>Taphrinomycetes</taxon>
        <taxon>Taphrinales</taxon>
        <taxon>Taphrinaceae</taxon>
        <taxon>Taphrina</taxon>
    </lineage>
</organism>
<keyword evidence="3" id="KW-0349">Heme</keyword>
<proteinExistence type="inferred from homology"/>
<dbReference type="Gene3D" id="2.40.180.10">
    <property type="entry name" value="Catalase core domain"/>
    <property type="match status" value="1"/>
</dbReference>
<evidence type="ECO:0000256" key="4">
    <source>
        <dbReference type="ARBA" id="ARBA00022723"/>
    </source>
</evidence>
<dbReference type="PROSITE" id="PS51402">
    <property type="entry name" value="CATALASE_3"/>
    <property type="match status" value="1"/>
</dbReference>
<evidence type="ECO:0000256" key="3">
    <source>
        <dbReference type="ARBA" id="ARBA00022617"/>
    </source>
</evidence>
<dbReference type="InterPro" id="IPR024708">
    <property type="entry name" value="Catalase_AS"/>
</dbReference>
<dbReference type="VEuPathDB" id="FungiDB:TAPDE_002919"/>
<comment type="similarity">
    <text evidence="1">Belongs to the catalase family.</text>
</comment>
<keyword evidence="4" id="KW-0479">Metal-binding</keyword>
<comment type="caution">
    <text evidence="9">The sequence shown here is derived from an EMBL/GenBank/DDBJ whole genome shotgun (WGS) entry which is preliminary data.</text>
</comment>
<dbReference type="InterPro" id="IPR011614">
    <property type="entry name" value="Catalase_core"/>
</dbReference>
<keyword evidence="7" id="KW-0376">Hydrogen peroxide</keyword>
<dbReference type="Pfam" id="PF06628">
    <property type="entry name" value="Catalase-rel"/>
    <property type="match status" value="1"/>
</dbReference>
<evidence type="ECO:0000256" key="1">
    <source>
        <dbReference type="ARBA" id="ARBA00005329"/>
    </source>
</evidence>
<keyword evidence="2" id="KW-0575">Peroxidase</keyword>
<dbReference type="GO" id="GO:0005739">
    <property type="term" value="C:mitochondrion"/>
    <property type="evidence" value="ECO:0007669"/>
    <property type="project" value="TreeGrafter"/>
</dbReference>
<keyword evidence="5" id="KW-0560">Oxidoreductase</keyword>
<protein>
    <submittedName>
        <fullName evidence="9">Catalase</fullName>
    </submittedName>
</protein>
<dbReference type="SMART" id="SM01060">
    <property type="entry name" value="Catalase"/>
    <property type="match status" value="1"/>
</dbReference>
<dbReference type="GO" id="GO:0004096">
    <property type="term" value="F:catalase activity"/>
    <property type="evidence" value="ECO:0007669"/>
    <property type="project" value="UniProtKB-EC"/>
</dbReference>
<dbReference type="GO" id="GO:0020037">
    <property type="term" value="F:heme binding"/>
    <property type="evidence" value="ECO:0007669"/>
    <property type="project" value="InterPro"/>
</dbReference>
<dbReference type="Proteomes" id="UP000013776">
    <property type="component" value="Unassembled WGS sequence"/>
</dbReference>
<sequence length="594" mass="67134">MDTVKQAVETVTGGIEQTNLNAVSHFQKHYRGPAQIASEAAGVTKPVNPQHTNGSKHITSNFGAPWPADGAHALNVGGLPVTSDPYLFEKQQTFVREKVVERRVHPAGSGHFGYFEVTKDVTDLTRADFLSEVGKKTPLFLRFSTVTLGKEFPDLVRNPRGFAVKLYTGEGNYDIVGLNWPIFFVRDPMQGPDNIRSQSRNPKTNFIDYDATFDFLANVPESNHAGTMFFSDSGHPDGWNFHGYGCHTFSWTNKEGKGHYIKYTFKIKGGQKFMSLEDSQKYSGLDPDYSKRDMYDQIENAQAGKGEYPEWTAYYQIMTADQADATRFDAFDVTKVWPRDEFPLNEFGRIVLNKNPDNYHRDVDQAAFSPSSLVPGIEASPDMLLQWRMFFYRDAQMYRLGSNMHQIPVNCPFMAQNYAPLSFDGKMRVDNNNQDRLNYMPNSYDSPTYSENATEAPYVVADPMVSRQSHHKNEGTDVEYEQARVLYNKVMDDVQRDHLHKNTAHCMNLGVSKTTRTRYLAQVYNISPAYVDGVIAYLTDKNVDVAEVKEISKRAATMGKSKKYSPKTMAHHILSGQTPGEPLVCPYGDSTRQT</sequence>
<dbReference type="Pfam" id="PF00199">
    <property type="entry name" value="Catalase"/>
    <property type="match status" value="1"/>
</dbReference>
<evidence type="ECO:0000256" key="6">
    <source>
        <dbReference type="ARBA" id="ARBA00023004"/>
    </source>
</evidence>
<dbReference type="eggNOG" id="KOG0047">
    <property type="taxonomic scope" value="Eukaryota"/>
</dbReference>
<dbReference type="STRING" id="1097556.R4XE87"/>
<accession>R4XE87</accession>
<evidence type="ECO:0000313" key="9">
    <source>
        <dbReference type="EMBL" id="CCG82770.1"/>
    </source>
</evidence>
<dbReference type="InterPro" id="IPR018028">
    <property type="entry name" value="Catalase"/>
</dbReference>